<dbReference type="EMBL" id="JPIT01000018">
    <property type="protein sequence ID" value="KIO45475.1"/>
    <property type="molecule type" value="Genomic_DNA"/>
</dbReference>
<organism evidence="1 2">
    <name type="scientific">Sanguibacteroides justesenii</name>
    <dbReference type="NCBI Taxonomy" id="1547597"/>
    <lineage>
        <taxon>Bacteria</taxon>
        <taxon>Pseudomonadati</taxon>
        <taxon>Bacteroidota</taxon>
        <taxon>Bacteroidia</taxon>
        <taxon>Bacteroidales</taxon>
        <taxon>Porphyromonadaceae</taxon>
        <taxon>Sanguibacteroides</taxon>
    </lineage>
</organism>
<evidence type="ECO:0000313" key="1">
    <source>
        <dbReference type="EMBL" id="KIO45475.1"/>
    </source>
</evidence>
<proteinExistence type="predicted"/>
<sequence>MAKEKTIKGVTKLKRFEVLNLNEVLSSNKISKLSKESAFALLDMKIELNKHVNEINEAQRLAANQLRPADLKEGEKNEILEKEWNDKFRDFAEKHLNEEIDVKLQKISKEQLLEFVKENDLSLDRINVLQLIVE</sequence>
<dbReference type="AlphaFoldDB" id="A0AB34R4L3"/>
<protein>
    <submittedName>
        <fullName evidence="1">Uncharacterized protein</fullName>
    </submittedName>
</protein>
<gene>
    <name evidence="1" type="ORF">IE90_08710</name>
</gene>
<dbReference type="RefSeq" id="WP_041503411.1">
    <property type="nucleotide sequence ID" value="NZ_JPIT01000018.1"/>
</dbReference>
<dbReference type="Proteomes" id="UP000031937">
    <property type="component" value="Unassembled WGS sequence"/>
</dbReference>
<name>A0AB34R4L3_9PORP</name>
<evidence type="ECO:0000313" key="2">
    <source>
        <dbReference type="Proteomes" id="UP000031937"/>
    </source>
</evidence>
<reference evidence="1 2" key="1">
    <citation type="submission" date="2014-07" db="EMBL/GenBank/DDBJ databases">
        <title>Porphyromonadaceae bacterium OUH 334697 = ATCC BAA-2682 = DSM 28341 draft genome.</title>
        <authorList>
            <person name="Sydenham T.V."/>
            <person name="Hasman H."/>
            <person name="Justesen U.S."/>
        </authorList>
    </citation>
    <scope>NUCLEOTIDE SEQUENCE [LARGE SCALE GENOMIC DNA]</scope>
    <source>
        <strain evidence="1 2">OUH 334697</strain>
    </source>
</reference>
<accession>A0AB34R4L3</accession>
<comment type="caution">
    <text evidence="1">The sequence shown here is derived from an EMBL/GenBank/DDBJ whole genome shotgun (WGS) entry which is preliminary data.</text>
</comment>